<dbReference type="AlphaFoldDB" id="A0A0A8Z8Y2"/>
<name>A0A0A8Z8Y2_ARUDO</name>
<evidence type="ECO:0000313" key="1">
    <source>
        <dbReference type="EMBL" id="JAD31337.1"/>
    </source>
</evidence>
<protein>
    <submittedName>
        <fullName evidence="1">Uncharacterized protein</fullName>
    </submittedName>
</protein>
<organism evidence="1">
    <name type="scientific">Arundo donax</name>
    <name type="common">Giant reed</name>
    <name type="synonym">Donax arundinaceus</name>
    <dbReference type="NCBI Taxonomy" id="35708"/>
    <lineage>
        <taxon>Eukaryota</taxon>
        <taxon>Viridiplantae</taxon>
        <taxon>Streptophyta</taxon>
        <taxon>Embryophyta</taxon>
        <taxon>Tracheophyta</taxon>
        <taxon>Spermatophyta</taxon>
        <taxon>Magnoliopsida</taxon>
        <taxon>Liliopsida</taxon>
        <taxon>Poales</taxon>
        <taxon>Poaceae</taxon>
        <taxon>PACMAD clade</taxon>
        <taxon>Arundinoideae</taxon>
        <taxon>Arundineae</taxon>
        <taxon>Arundo</taxon>
    </lineage>
</organism>
<accession>A0A0A8Z8Y2</accession>
<reference evidence="1" key="2">
    <citation type="journal article" date="2015" name="Data Brief">
        <title>Shoot transcriptome of the giant reed, Arundo donax.</title>
        <authorList>
            <person name="Barrero R.A."/>
            <person name="Guerrero F.D."/>
            <person name="Moolhuijzen P."/>
            <person name="Goolsby J.A."/>
            <person name="Tidwell J."/>
            <person name="Bellgard S.E."/>
            <person name="Bellgard M.I."/>
        </authorList>
    </citation>
    <scope>NUCLEOTIDE SEQUENCE</scope>
    <source>
        <tissue evidence="1">Shoot tissue taken approximately 20 cm above the soil surface</tissue>
    </source>
</reference>
<proteinExistence type="predicted"/>
<dbReference type="EMBL" id="GBRH01266558">
    <property type="protein sequence ID" value="JAD31337.1"/>
    <property type="molecule type" value="Transcribed_RNA"/>
</dbReference>
<sequence length="30" mass="3337">MSLKIFLGSNSVLSVKYSFTEAISMISRLN</sequence>
<reference evidence="1" key="1">
    <citation type="submission" date="2014-09" db="EMBL/GenBank/DDBJ databases">
        <authorList>
            <person name="Magalhaes I.L.F."/>
            <person name="Oliveira U."/>
            <person name="Santos F.R."/>
            <person name="Vidigal T.H.D.A."/>
            <person name="Brescovit A.D."/>
            <person name="Santos A.J."/>
        </authorList>
    </citation>
    <scope>NUCLEOTIDE SEQUENCE</scope>
    <source>
        <tissue evidence="1">Shoot tissue taken approximately 20 cm above the soil surface</tissue>
    </source>
</reference>